<organism evidence="2 3">
    <name type="scientific">Terfezia boudieri ATCC MYA-4762</name>
    <dbReference type="NCBI Taxonomy" id="1051890"/>
    <lineage>
        <taxon>Eukaryota</taxon>
        <taxon>Fungi</taxon>
        <taxon>Dikarya</taxon>
        <taxon>Ascomycota</taxon>
        <taxon>Pezizomycotina</taxon>
        <taxon>Pezizomycetes</taxon>
        <taxon>Pezizales</taxon>
        <taxon>Pezizaceae</taxon>
        <taxon>Terfezia</taxon>
    </lineage>
</organism>
<dbReference type="InParanoid" id="A0A3N4LET5"/>
<feature type="region of interest" description="Disordered" evidence="1">
    <location>
        <begin position="210"/>
        <end position="230"/>
    </location>
</feature>
<evidence type="ECO:0000256" key="1">
    <source>
        <dbReference type="SAM" id="MobiDB-lite"/>
    </source>
</evidence>
<feature type="compositionally biased region" description="Basic and acidic residues" evidence="1">
    <location>
        <begin position="217"/>
        <end position="230"/>
    </location>
</feature>
<protein>
    <submittedName>
        <fullName evidence="2">Uncharacterized protein</fullName>
    </submittedName>
</protein>
<evidence type="ECO:0000313" key="3">
    <source>
        <dbReference type="Proteomes" id="UP000267821"/>
    </source>
</evidence>
<accession>A0A3N4LET5</accession>
<proteinExistence type="predicted"/>
<feature type="region of interest" description="Disordered" evidence="1">
    <location>
        <begin position="52"/>
        <end position="107"/>
    </location>
</feature>
<keyword evidence="3" id="KW-1185">Reference proteome</keyword>
<dbReference type="EMBL" id="ML121560">
    <property type="protein sequence ID" value="RPB21383.1"/>
    <property type="molecule type" value="Genomic_DNA"/>
</dbReference>
<sequence>MLFQGFSLFSPGNSPRRPIYAHTRIATPIRPAKQPTGTTSNYIFKAFTGHHMKGNDKGSSTGSRGQGLDDSKNSTEGPTTKVDPPTSPIPIRPQTDPQTIGHEKDASKRTHYSTIGYLWAPNPPHHQVSPPVPNPPQNLPMWTWPKSLIHLNRNYFKKDRVTAVRFHCERPMGHYGMRSAHNRILYFEPTTQCIYPPSEHPHVIELKDQGGATVPLKDPRIGSQEHSRYP</sequence>
<name>A0A3N4LET5_9PEZI</name>
<dbReference type="AlphaFoldDB" id="A0A3N4LET5"/>
<evidence type="ECO:0000313" key="2">
    <source>
        <dbReference type="EMBL" id="RPB21383.1"/>
    </source>
</evidence>
<reference evidence="2 3" key="1">
    <citation type="journal article" date="2018" name="Nat. Ecol. Evol.">
        <title>Pezizomycetes genomes reveal the molecular basis of ectomycorrhizal truffle lifestyle.</title>
        <authorList>
            <person name="Murat C."/>
            <person name="Payen T."/>
            <person name="Noel B."/>
            <person name="Kuo A."/>
            <person name="Morin E."/>
            <person name="Chen J."/>
            <person name="Kohler A."/>
            <person name="Krizsan K."/>
            <person name="Balestrini R."/>
            <person name="Da Silva C."/>
            <person name="Montanini B."/>
            <person name="Hainaut M."/>
            <person name="Levati E."/>
            <person name="Barry K.W."/>
            <person name="Belfiori B."/>
            <person name="Cichocki N."/>
            <person name="Clum A."/>
            <person name="Dockter R.B."/>
            <person name="Fauchery L."/>
            <person name="Guy J."/>
            <person name="Iotti M."/>
            <person name="Le Tacon F."/>
            <person name="Lindquist E.A."/>
            <person name="Lipzen A."/>
            <person name="Malagnac F."/>
            <person name="Mello A."/>
            <person name="Molinier V."/>
            <person name="Miyauchi S."/>
            <person name="Poulain J."/>
            <person name="Riccioni C."/>
            <person name="Rubini A."/>
            <person name="Sitrit Y."/>
            <person name="Splivallo R."/>
            <person name="Traeger S."/>
            <person name="Wang M."/>
            <person name="Zifcakova L."/>
            <person name="Wipf D."/>
            <person name="Zambonelli A."/>
            <person name="Paolocci F."/>
            <person name="Nowrousian M."/>
            <person name="Ottonello S."/>
            <person name="Baldrian P."/>
            <person name="Spatafora J.W."/>
            <person name="Henrissat B."/>
            <person name="Nagy L.G."/>
            <person name="Aury J.M."/>
            <person name="Wincker P."/>
            <person name="Grigoriev I.V."/>
            <person name="Bonfante P."/>
            <person name="Martin F.M."/>
        </authorList>
    </citation>
    <scope>NUCLEOTIDE SEQUENCE [LARGE SCALE GENOMIC DNA]</scope>
    <source>
        <strain evidence="2 3">ATCC MYA-4762</strain>
    </source>
</reference>
<gene>
    <name evidence="2" type="ORF">L211DRAFT_889889</name>
</gene>
<dbReference type="Proteomes" id="UP000267821">
    <property type="component" value="Unassembled WGS sequence"/>
</dbReference>